<dbReference type="GO" id="GO:0005509">
    <property type="term" value="F:calcium ion binding"/>
    <property type="evidence" value="ECO:0007669"/>
    <property type="project" value="InterPro"/>
</dbReference>
<dbReference type="Pfam" id="PF07766">
    <property type="entry name" value="LETM1_RBD"/>
    <property type="match status" value="1"/>
</dbReference>
<evidence type="ECO:0000259" key="15">
    <source>
        <dbReference type="PROSITE" id="PS50222"/>
    </source>
</evidence>
<keyword evidence="6" id="KW-0999">Mitochondrion inner membrane</keyword>
<evidence type="ECO:0000259" key="16">
    <source>
        <dbReference type="PROSITE" id="PS51758"/>
    </source>
</evidence>
<dbReference type="InterPro" id="IPR011992">
    <property type="entry name" value="EF-hand-dom_pair"/>
</dbReference>
<dbReference type="GO" id="GO:0043022">
    <property type="term" value="F:ribosome binding"/>
    <property type="evidence" value="ECO:0007669"/>
    <property type="project" value="InterPro"/>
</dbReference>
<evidence type="ECO:0000256" key="14">
    <source>
        <dbReference type="SAM" id="Phobius"/>
    </source>
</evidence>
<dbReference type="CDD" id="cd00051">
    <property type="entry name" value="EFh"/>
    <property type="match status" value="1"/>
</dbReference>
<proteinExistence type="evidence at transcript level"/>
<evidence type="ECO:0000256" key="9">
    <source>
        <dbReference type="ARBA" id="ARBA00023128"/>
    </source>
</evidence>
<dbReference type="SUPFAM" id="SSF47473">
    <property type="entry name" value="EF-hand"/>
    <property type="match status" value="1"/>
</dbReference>
<sequence>MLSLSKSVNVFSKSASIVQHYGIINTTRSRSLISPSLQFSQISSQFNVSRTSNGTRLTNQNVNSYSFRMVSSWESKKSKSPEVTNQKKEEEEEDKKSSLIVEGDYVQSAKNVATKTVSVLAKIPSLTTNFIINIPRHIREFPENWKIWWPKIKHELHHYWVGSKLFVLQARTAKGILYNITQGKELSRRERKILITTFNDFLRLIPFTIIVIVPFMEFALPFLLRLFPNMLPSTFEDKLKKEESLKKNLKARIGFAKFLQDAAEELVKNKPQTDAKDAQPGVDVAQIMRKVREGEPVSNDEILHFATAFSDELTLDNLPREQLKNMCKYMGMSTIGPDEILRFQLTQKLRHLKSDDVLIQREGIDSLTIEELQAALRARGMRGTSNNKLVLRRRLSEWLDLSLTHNLPASVLILSRAMVITEKATYEDKLKETLSSLPDDLVEEVRVKIDESQGKKVSSDLKYEILKSQNKQLQEEDKKEEEKVDENAEEMKEVGEAVSVLSSRPLKKEREELSELRADHAELVKETEKQELSATSLIVSQTANDILSSVSSIKREEKPSVVEDILGKQLRDRLSVMVTKLEEEVETVENAVGMKLNVLDKDKDGVISVDELADALNLMRDKLSPEKVNEIISKVDRDHDGKISLEELIAFVDEHSKSKNENKK</sequence>
<evidence type="ECO:0000256" key="5">
    <source>
        <dbReference type="ARBA" id="ARBA00022692"/>
    </source>
</evidence>
<keyword evidence="9 12" id="KW-0496">Mitochondrion</keyword>
<keyword evidence="4" id="KW-0813">Transport</keyword>
<evidence type="ECO:0000256" key="12">
    <source>
        <dbReference type="PROSITE-ProRule" id="PRU01094"/>
    </source>
</evidence>
<keyword evidence="10 14" id="KW-0472">Membrane</keyword>
<evidence type="ECO:0000313" key="17">
    <source>
        <dbReference type="EMBL" id="BAK02432.1"/>
    </source>
</evidence>
<evidence type="ECO:0000256" key="10">
    <source>
        <dbReference type="ARBA" id="ARBA00023136"/>
    </source>
</evidence>
<comment type="subcellular location">
    <subcellularLocation>
        <location evidence="1">Mitochondrion inner membrane</location>
        <topology evidence="1">Single-pass membrane protein</topology>
    </subcellularLocation>
</comment>
<feature type="domain" description="Letm1 RBD" evidence="16">
    <location>
        <begin position="247"/>
        <end position="439"/>
    </location>
</feature>
<dbReference type="GO" id="GO:0015297">
    <property type="term" value="F:antiporter activity"/>
    <property type="evidence" value="ECO:0007669"/>
    <property type="project" value="UniProtKB-KW"/>
</dbReference>
<evidence type="ECO:0000256" key="11">
    <source>
        <dbReference type="ARBA" id="ARBA00031360"/>
    </source>
</evidence>
<evidence type="ECO:0000256" key="13">
    <source>
        <dbReference type="SAM" id="MobiDB-lite"/>
    </source>
</evidence>
<keyword evidence="5 14" id="KW-0812">Transmembrane</keyword>
<dbReference type="AlphaFoldDB" id="F2E510"/>
<comment type="similarity">
    <text evidence="2">Belongs to the LETM1 family.</text>
</comment>
<dbReference type="PROSITE" id="PS50222">
    <property type="entry name" value="EF_HAND_2"/>
    <property type="match status" value="2"/>
</dbReference>
<keyword evidence="4" id="KW-0050">Antiport</keyword>
<evidence type="ECO:0000256" key="1">
    <source>
        <dbReference type="ARBA" id="ARBA00004434"/>
    </source>
</evidence>
<dbReference type="GO" id="GO:0005743">
    <property type="term" value="C:mitochondrial inner membrane"/>
    <property type="evidence" value="ECO:0007669"/>
    <property type="project" value="UniProtKB-SubCell"/>
</dbReference>
<evidence type="ECO:0000256" key="7">
    <source>
        <dbReference type="ARBA" id="ARBA00022837"/>
    </source>
</evidence>
<evidence type="ECO:0000256" key="8">
    <source>
        <dbReference type="ARBA" id="ARBA00022989"/>
    </source>
</evidence>
<keyword evidence="7" id="KW-0106">Calcium</keyword>
<feature type="domain" description="EF-hand" evidence="15">
    <location>
        <begin position="597"/>
        <end position="622"/>
    </location>
</feature>
<keyword evidence="8 14" id="KW-1133">Transmembrane helix</keyword>
<dbReference type="PROSITE" id="PS51758">
    <property type="entry name" value="LETM1_RBD"/>
    <property type="match status" value="1"/>
</dbReference>
<dbReference type="SMART" id="SM00054">
    <property type="entry name" value="EFh"/>
    <property type="match status" value="2"/>
</dbReference>
<evidence type="ECO:0000256" key="6">
    <source>
        <dbReference type="ARBA" id="ARBA00022792"/>
    </source>
</evidence>
<accession>F2E510</accession>
<dbReference type="InterPro" id="IPR044202">
    <property type="entry name" value="LETM1/MDM38-like"/>
</dbReference>
<feature type="transmembrane region" description="Helical" evidence="14">
    <location>
        <begin position="201"/>
        <end position="224"/>
    </location>
</feature>
<organism evidence="17">
    <name type="scientific">Hordeum vulgare subsp. vulgare</name>
    <name type="common">Domesticated barley</name>
    <dbReference type="NCBI Taxonomy" id="112509"/>
    <lineage>
        <taxon>Eukaryota</taxon>
        <taxon>Viridiplantae</taxon>
        <taxon>Streptophyta</taxon>
        <taxon>Embryophyta</taxon>
        <taxon>Tracheophyta</taxon>
        <taxon>Spermatophyta</taxon>
        <taxon>Magnoliopsida</taxon>
        <taxon>Liliopsida</taxon>
        <taxon>Poales</taxon>
        <taxon>Poaceae</taxon>
        <taxon>BOP clade</taxon>
        <taxon>Pooideae</taxon>
        <taxon>Triticodae</taxon>
        <taxon>Triticeae</taxon>
        <taxon>Hordeinae</taxon>
        <taxon>Hordeum</taxon>
    </lineage>
</organism>
<feature type="domain" description="EF-hand" evidence="15">
    <location>
        <begin position="623"/>
        <end position="658"/>
    </location>
</feature>
<dbReference type="Gene3D" id="1.10.238.10">
    <property type="entry name" value="EF-hand"/>
    <property type="match status" value="1"/>
</dbReference>
<dbReference type="InterPro" id="IPR018247">
    <property type="entry name" value="EF_Hand_1_Ca_BS"/>
</dbReference>
<name>F2E510_HORVV</name>
<feature type="region of interest" description="Disordered" evidence="13">
    <location>
        <begin position="473"/>
        <end position="492"/>
    </location>
</feature>
<evidence type="ECO:0000256" key="2">
    <source>
        <dbReference type="ARBA" id="ARBA00009584"/>
    </source>
</evidence>
<dbReference type="Pfam" id="PF13499">
    <property type="entry name" value="EF-hand_7"/>
    <property type="match status" value="1"/>
</dbReference>
<protein>
    <recommendedName>
        <fullName evidence="3">Mitochondrial proton/calcium exchanger protein</fullName>
    </recommendedName>
    <alternativeName>
        <fullName evidence="11">Leucine zipper-EF-hand-containing transmembrane protein 1</fullName>
    </alternativeName>
</protein>
<evidence type="ECO:0000256" key="3">
    <source>
        <dbReference type="ARBA" id="ARBA00020557"/>
    </source>
</evidence>
<dbReference type="InterPro" id="IPR033122">
    <property type="entry name" value="LETM1-like_RBD"/>
</dbReference>
<dbReference type="PANTHER" id="PTHR14009:SF1">
    <property type="entry name" value="MITOCHONDRIAL PROTON_CALCIUM EXCHANGER PROTEIN"/>
    <property type="match status" value="1"/>
</dbReference>
<dbReference type="PROSITE" id="PS00018">
    <property type="entry name" value="EF_HAND_1"/>
    <property type="match status" value="2"/>
</dbReference>
<evidence type="ECO:0000256" key="4">
    <source>
        <dbReference type="ARBA" id="ARBA00022449"/>
    </source>
</evidence>
<dbReference type="InterPro" id="IPR002048">
    <property type="entry name" value="EF_hand_dom"/>
</dbReference>
<reference evidence="17" key="1">
    <citation type="journal article" date="2011" name="Plant Physiol.">
        <title>Comprehensive sequence analysis of 24,783 barley full-length cDNAs derived from 12 clone libraries.</title>
        <authorList>
            <person name="Matsumoto T."/>
            <person name="Tanaka T."/>
            <person name="Sakai H."/>
            <person name="Amano N."/>
            <person name="Kanamori H."/>
            <person name="Kurita K."/>
            <person name="Kikuta A."/>
            <person name="Kamiya K."/>
            <person name="Yamamoto M."/>
            <person name="Ikawa H."/>
            <person name="Fujii N."/>
            <person name="Hori K."/>
            <person name="Itoh T."/>
            <person name="Sato K."/>
        </authorList>
    </citation>
    <scope>NUCLEOTIDE SEQUENCE</scope>
    <source>
        <tissue evidence="17">Shoot and root</tissue>
    </source>
</reference>
<dbReference type="PANTHER" id="PTHR14009">
    <property type="entry name" value="LEUCINE ZIPPER-EF-HAND CONTAINING TRANSMEMBRANE PROTEIN"/>
    <property type="match status" value="1"/>
</dbReference>
<dbReference type="EMBL" id="AK371234">
    <property type="protein sequence ID" value="BAK02432.1"/>
    <property type="molecule type" value="mRNA"/>
</dbReference>